<sequence>MATNPLVIDQNDPDDSLFSQQLNAGAQQEVPWWQKNFLLQQPTLVNAWNGWVVGTSGVFEAIVIVSLCTLFSMITVLSAIGICERCKIQSGGIYFLISHVLGKRIGGAIGIIYTFGQATATSLVALGFGESMVRLFGVFSQSATKVFAVVVLVILTALNFAGLRSGYHRLFAGAVFTRDIEHGIDYLSRERLTANWEPHYSVTNCSFEGTTFTTKHESFFSVFGVLFANFIGVLAGVNMSANLANPLKDIAQGELSALGVSYVLCFVFMLLLGAGVDRAALVCDSMVSERISLTKVFFLSGLYISCLSSIISSSLGTSRVVQGIAAEGLLPSLNFLVEEDSDNKNPLKRQYW</sequence>
<evidence type="ECO:0000256" key="5">
    <source>
        <dbReference type="SAM" id="Phobius"/>
    </source>
</evidence>
<dbReference type="AlphaFoldDB" id="A0A915DGG7"/>
<keyword evidence="3 5" id="KW-1133">Transmembrane helix</keyword>
<dbReference type="PIRSF" id="PIRSF006060">
    <property type="entry name" value="AA_transporter"/>
    <property type="match status" value="1"/>
</dbReference>
<evidence type="ECO:0000256" key="1">
    <source>
        <dbReference type="ARBA" id="ARBA00004141"/>
    </source>
</evidence>
<comment type="subcellular location">
    <subcellularLocation>
        <location evidence="1">Membrane</location>
        <topology evidence="1">Multi-pass membrane protein</topology>
    </subcellularLocation>
</comment>
<dbReference type="InterPro" id="IPR004841">
    <property type="entry name" value="AA-permease/SLC12A_dom"/>
</dbReference>
<keyword evidence="7" id="KW-1185">Reference proteome</keyword>
<protein>
    <submittedName>
        <fullName evidence="8">Amino acid permease/ SLC12A domain-containing protein</fullName>
    </submittedName>
</protein>
<keyword evidence="4 5" id="KW-0472">Membrane</keyword>
<feature type="transmembrane region" description="Helical" evidence="5">
    <location>
        <begin position="257"/>
        <end position="276"/>
    </location>
</feature>
<evidence type="ECO:0000256" key="3">
    <source>
        <dbReference type="ARBA" id="ARBA00022989"/>
    </source>
</evidence>
<dbReference type="Pfam" id="PF00324">
    <property type="entry name" value="AA_permease"/>
    <property type="match status" value="1"/>
</dbReference>
<feature type="transmembrane region" description="Helical" evidence="5">
    <location>
        <begin position="104"/>
        <end position="126"/>
    </location>
</feature>
<feature type="transmembrane region" description="Helical" evidence="5">
    <location>
        <begin position="296"/>
        <end position="315"/>
    </location>
</feature>
<name>A0A915DGG7_9BILA</name>
<feature type="transmembrane region" description="Helical" evidence="5">
    <location>
        <begin position="61"/>
        <end position="83"/>
    </location>
</feature>
<evidence type="ECO:0000313" key="7">
    <source>
        <dbReference type="Proteomes" id="UP000887574"/>
    </source>
</evidence>
<dbReference type="WBParaSite" id="jg19002">
    <property type="protein sequence ID" value="jg19002"/>
    <property type="gene ID" value="jg19002"/>
</dbReference>
<dbReference type="GO" id="GO:0055075">
    <property type="term" value="P:potassium ion homeostasis"/>
    <property type="evidence" value="ECO:0007669"/>
    <property type="project" value="TreeGrafter"/>
</dbReference>
<reference evidence="8" key="1">
    <citation type="submission" date="2022-11" db="UniProtKB">
        <authorList>
            <consortium name="WormBaseParasite"/>
        </authorList>
    </citation>
    <scope>IDENTIFICATION</scope>
</reference>
<dbReference type="GO" id="GO:0006884">
    <property type="term" value="P:cell volume homeostasis"/>
    <property type="evidence" value="ECO:0007669"/>
    <property type="project" value="TreeGrafter"/>
</dbReference>
<dbReference type="Gene3D" id="1.20.1740.10">
    <property type="entry name" value="Amino acid/polyamine transporter I"/>
    <property type="match status" value="1"/>
</dbReference>
<dbReference type="PANTHER" id="PTHR11827">
    <property type="entry name" value="SOLUTE CARRIER FAMILY 12, CATION COTRANSPORTERS"/>
    <property type="match status" value="1"/>
</dbReference>
<dbReference type="GO" id="GO:0055064">
    <property type="term" value="P:chloride ion homeostasis"/>
    <property type="evidence" value="ECO:0007669"/>
    <property type="project" value="TreeGrafter"/>
</dbReference>
<dbReference type="PANTHER" id="PTHR11827:SF6">
    <property type="entry name" value="SOLUTE CARRIER FAMILY 12 MEMBER 8"/>
    <property type="match status" value="1"/>
</dbReference>
<dbReference type="GO" id="GO:0015379">
    <property type="term" value="F:potassium:chloride symporter activity"/>
    <property type="evidence" value="ECO:0007669"/>
    <property type="project" value="TreeGrafter"/>
</dbReference>
<accession>A0A915DGG7</accession>
<organism evidence="7 8">
    <name type="scientific">Ditylenchus dipsaci</name>
    <dbReference type="NCBI Taxonomy" id="166011"/>
    <lineage>
        <taxon>Eukaryota</taxon>
        <taxon>Metazoa</taxon>
        <taxon>Ecdysozoa</taxon>
        <taxon>Nematoda</taxon>
        <taxon>Chromadorea</taxon>
        <taxon>Rhabditida</taxon>
        <taxon>Tylenchina</taxon>
        <taxon>Tylenchomorpha</taxon>
        <taxon>Sphaerularioidea</taxon>
        <taxon>Anguinidae</taxon>
        <taxon>Anguininae</taxon>
        <taxon>Ditylenchus</taxon>
    </lineage>
</organism>
<dbReference type="InterPro" id="IPR004842">
    <property type="entry name" value="SLC12A_fam"/>
</dbReference>
<feature type="transmembrane region" description="Helical" evidence="5">
    <location>
        <begin position="146"/>
        <end position="163"/>
    </location>
</feature>
<feature type="transmembrane region" description="Helical" evidence="5">
    <location>
        <begin position="219"/>
        <end position="237"/>
    </location>
</feature>
<dbReference type="GO" id="GO:0016020">
    <property type="term" value="C:membrane"/>
    <property type="evidence" value="ECO:0007669"/>
    <property type="project" value="UniProtKB-SubCell"/>
</dbReference>
<evidence type="ECO:0000256" key="4">
    <source>
        <dbReference type="ARBA" id="ARBA00023136"/>
    </source>
</evidence>
<evidence type="ECO:0000256" key="2">
    <source>
        <dbReference type="ARBA" id="ARBA00022692"/>
    </source>
</evidence>
<feature type="domain" description="Amino acid permease/ SLC12A" evidence="6">
    <location>
        <begin position="49"/>
        <end position="347"/>
    </location>
</feature>
<evidence type="ECO:0000313" key="8">
    <source>
        <dbReference type="WBParaSite" id="jg19002"/>
    </source>
</evidence>
<dbReference type="GO" id="GO:1990573">
    <property type="term" value="P:potassium ion import across plasma membrane"/>
    <property type="evidence" value="ECO:0007669"/>
    <property type="project" value="TreeGrafter"/>
</dbReference>
<keyword evidence="2 5" id="KW-0812">Transmembrane</keyword>
<dbReference type="Proteomes" id="UP000887574">
    <property type="component" value="Unplaced"/>
</dbReference>
<proteinExistence type="predicted"/>
<evidence type="ECO:0000259" key="6">
    <source>
        <dbReference type="Pfam" id="PF00324"/>
    </source>
</evidence>